<dbReference type="InterPro" id="IPR011044">
    <property type="entry name" value="Quino_amine_DH_bsu"/>
</dbReference>
<feature type="region of interest" description="Disordered" evidence="2">
    <location>
        <begin position="2346"/>
        <end position="2380"/>
    </location>
</feature>
<dbReference type="InterPro" id="IPR028994">
    <property type="entry name" value="Integrin_alpha_N"/>
</dbReference>
<feature type="compositionally biased region" description="Gly residues" evidence="2">
    <location>
        <begin position="561"/>
        <end position="570"/>
    </location>
</feature>
<feature type="region of interest" description="Disordered" evidence="2">
    <location>
        <begin position="239"/>
        <end position="270"/>
    </location>
</feature>
<dbReference type="Pfam" id="PF14312">
    <property type="entry name" value="FG-GAP_2"/>
    <property type="match status" value="5"/>
</dbReference>
<accession>A0AB38ZMA1</accession>
<feature type="domain" description="Glycine-rich" evidence="3">
    <location>
        <begin position="154"/>
        <end position="396"/>
    </location>
</feature>
<feature type="domain" description="Glycine-rich" evidence="3">
    <location>
        <begin position="1152"/>
        <end position="1402"/>
    </location>
</feature>
<feature type="compositionally biased region" description="Gly residues" evidence="2">
    <location>
        <begin position="2352"/>
        <end position="2362"/>
    </location>
</feature>
<dbReference type="PANTHER" id="PTHR36220:SF1">
    <property type="entry name" value="GAMMA TUBULIN COMPLEX COMPONENT C-TERMINAL DOMAIN-CONTAINING PROTEIN"/>
    <property type="match status" value="1"/>
</dbReference>
<proteinExistence type="predicted"/>
<evidence type="ECO:0000256" key="1">
    <source>
        <dbReference type="ARBA" id="ARBA00022729"/>
    </source>
</evidence>
<feature type="compositionally biased region" description="Gly residues" evidence="2">
    <location>
        <begin position="580"/>
        <end position="591"/>
    </location>
</feature>
<dbReference type="SUPFAM" id="SSF69318">
    <property type="entry name" value="Integrin alpha N-terminal domain"/>
    <property type="match status" value="1"/>
</dbReference>
<dbReference type="Pfam" id="PF21722">
    <property type="entry name" value="Gly_rich_2"/>
    <property type="match status" value="4"/>
</dbReference>
<dbReference type="InterPro" id="IPR049304">
    <property type="entry name" value="Gly_rich_dom"/>
</dbReference>
<feature type="region of interest" description="Disordered" evidence="2">
    <location>
        <begin position="548"/>
        <end position="622"/>
    </location>
</feature>
<feature type="compositionally biased region" description="Gly residues" evidence="2">
    <location>
        <begin position="2290"/>
        <end position="2301"/>
    </location>
</feature>
<dbReference type="EMBL" id="PP130629">
    <property type="protein sequence ID" value="XAO13415.1"/>
    <property type="molecule type" value="Genomic_DNA"/>
</dbReference>
<feature type="region of interest" description="Disordered" evidence="2">
    <location>
        <begin position="336"/>
        <end position="364"/>
    </location>
</feature>
<feature type="domain" description="Glycine-rich" evidence="3">
    <location>
        <begin position="2137"/>
        <end position="2405"/>
    </location>
</feature>
<feature type="region of interest" description="Disordered" evidence="2">
    <location>
        <begin position="1356"/>
        <end position="1385"/>
    </location>
</feature>
<feature type="region of interest" description="Disordered" evidence="2">
    <location>
        <begin position="2274"/>
        <end position="2311"/>
    </location>
</feature>
<sequence length="2408" mass="240776">MFLSQWLMISRVVAASLVPTIVDYPTPEEFFLAFDGSNTLFMYGGSKSSASNVAIYYDGYQHEMGNAYPVTISEPGEYKARVDICGEKYLTEAVTVSEPVTTTTTGTLAFHHGTFDNVYGDDSVTVAAENGHVYADTPLGTYSWGTLTANTTTSSNTTYEWTPPVSSITADVLMVAGGGGGGELNGGGGGAGGLLFYPGETLSGQKTIVVGNGGAGATADIGSNGNNTTFSGFTDARGGGAGNAASQTGNSGGSGGGGGQNASGGAGFSTQGNDGGAGAASYSGGGGGGANTSGVDATNTKAGDGGEGKDLTSTFGTTYGDGGYFASGGGGGHRNDVEGVSAGIAQQGGGGNGSGNVGNAADAHTGGGGGGGGFNGTTNDTFNGGAGGSGIVLMKYTYDTTVSGVSPVLGPKSTLAFHHGTFDNVYGDLTVSNAAANGHVFADTPLGTYSWGTLTANTTTSSNTTYEWTPSSTMVADVLMVAGGGTGGGADNGAGGGGGGGAGGLRLYTNETLLGQKTIVVGNGGIVNRKNGNNTTFTGLLPVIGGGTGGGGTTLDERPAGDGGSGGGGFRNYSTSSGNGIPGQGNDGGSGSITYTPGIEQGGSGGGGAGGQGFGANGPDGANGGAGVDLRSTFGTTYGDGGYFASGGGGGKHSGNNGTAPLGGGGNGGVTDHGQKHTGGGGGGAALAQYTTDGNGGSGIVLLSYQYSTTQLTYNTYDKLTLANTSNANVESSLRLGSNVWEVGTASNIWICKPGDYKSFTVDPDAQAAYFGNVTVGTVTQELTEGYYDNINTDFSTTNGTLISIGYFTASGSADASYLLVGKTNTQLNVYKGTPTTGYSLYQTLTTTSSYYSTMSYDALYILNNNNTGAIDFYKHTPTQTPKYTITTNKFTRETGTHGKISFVPNSYNFGYTVKNATSYLRLYLYKHISNDTWDSPTIIDLTTLGLSVNITWGIYGISFSDDGKLLSLGSGAGSNDQVVILNVNWNTMSVSLVNTITTPVVYMWTASLSRDGKYLYCAQSSGDSVVMYYSEDKWVTYTNVTSSFTNLRYLGSHTTTFLGEYVIGAHYETPAGADDNIRLFKWGDYVSPQPIQPTLTSTTPGTLAFHYGDFDNVYGDLTVSNAAANGHVYADTPTGTYAWGTLGSVSNTATNTTYTWTPPDGFIATDLLMVAGGGGGGGAHGGGGGAGGLILDTGKIINGQKTIVVGNGGLGGLGYNNGTNSIGINGTNTSFSGLTTVLGGGGGGAEGSGTDGSGNSGGSGGGGGRFTSANGGSGTDDQGNNGGNGGPIPGGGGGGAGTTGFPGTSSGGGNGGAGRDLRSIFGSTYGDNGWFASGGGGAGFSTGYDIGIATSGGGSNGTTGSTKPPDAQKHTGGGGGGAGFSGNSGSRLGATGGSGIVLMNYTIPTPLIPSLTYDGYNKLTVVGDQDQTLYKDSNSWSLGTASSVYVADPGEYTYFTRDAATAFLANVSVSNVTNNVISVGFNNDDQTKIVASDAQAGDQFGYSVAISGDYAIVGARSEDAGGSSAGAAYVFKRTGDNTWSSGTKIVASDAQAGDSFGRSVAISGDYAIVGARREDAGGSDAGAAYVFKRTGDNTWSSGTKIVASDAQAGDEFGHSVAISGDYAIVGALYEDAGGSDAGAAYIFKRTGDNTWSSGTKIVASDAQASDYFGISVAISGDYAIVGAHNEDAGGSDAGAAYVFKRTGDNTWSSGTKIVASDAQAGDFFGFSVAISGDYAIVGAYGEDAGGSDAGASYIFQAQYQTDVPPTTLTYDGITNLKITGAEASSYITYKSATNDKLLACGTDLTTYPLYRAGGNYKAEVSGPTTFTFTSNVTVPEGELLPLYKYPPDGGTTTSLTYGTDADSVAEWTLSGADYGNGGYFAVANVTSVTNKSAYHAFDSNLTAGFENTTATTGTLRIQLPSAETIHKYVVWPKAADGKRPKSWTIEGSQDAVTWTTIHTVTDSPPSLSGDAHEITSPAAYVYYRINVTANNGGTGLEIAELALYGDVAFSITFSDGWVTTNGANTIPIGSTYTLPTYTSSLPVTVTGDTTIDTSVVGANYRVVYTSIGIDELARRVVRRFVVEYPTLAFHYGGFVATDYNSAYSTKEAAAADGFIYADTPSNTYSWGTLTVVSNTTSNTQYTWTPPVASITADVLMVAGGGGGGGGYCAGGGGAGGLILSQGVTLSTVKTITVGNGGSGGIYISAYDHDKGSDGFDTLFSDLSTVKGGGGGGTIGRLTGGQLTPSYYNGNNGGSGGGVGYGNLGVAGTGVVGPPRQGYKGGDTNADDLAGGGGGAGGPGENGSNISSDKRAGDGGLGLDMNSYFNAVYGDNGWFASGGGGGGHSWPPGISSIGGGSSGGLSGSNSSDAKRHTGGGGGGYNTHNIPANNVGGGGASGGSGIVLIKRTA</sequence>
<protein>
    <recommendedName>
        <fullName evidence="3">Glycine-rich domain-containing protein</fullName>
    </recommendedName>
</protein>
<name>A0AB38ZMA1_9VIRU</name>
<evidence type="ECO:0000256" key="2">
    <source>
        <dbReference type="SAM" id="MobiDB-lite"/>
    </source>
</evidence>
<feature type="compositionally biased region" description="Gly residues" evidence="2">
    <location>
        <begin position="346"/>
        <end position="356"/>
    </location>
</feature>
<feature type="compositionally biased region" description="Gly residues" evidence="2">
    <location>
        <begin position="1372"/>
        <end position="1383"/>
    </location>
</feature>
<feature type="compositionally biased region" description="Gly residues" evidence="2">
    <location>
        <begin position="250"/>
        <end position="270"/>
    </location>
</feature>
<feature type="domain" description="Glycine-rich" evidence="3">
    <location>
        <begin position="463"/>
        <end position="706"/>
    </location>
</feature>
<dbReference type="PANTHER" id="PTHR36220">
    <property type="entry name" value="UNNAMED PRODUCT"/>
    <property type="match status" value="1"/>
</dbReference>
<dbReference type="InterPro" id="IPR013517">
    <property type="entry name" value="FG-GAP"/>
</dbReference>
<dbReference type="SUPFAM" id="SSF50969">
    <property type="entry name" value="YVTN repeat-like/Quinoprotein amine dehydrogenase"/>
    <property type="match status" value="1"/>
</dbReference>
<organism evidence="4">
    <name type="scientific">Mantoniella tinhauana virus 1</name>
    <dbReference type="NCBI Taxonomy" id="3111543"/>
    <lineage>
        <taxon>Viruses</taxon>
    </lineage>
</organism>
<feature type="compositionally biased region" description="Low complexity" evidence="2">
    <location>
        <begin position="1267"/>
        <end position="1280"/>
    </location>
</feature>
<evidence type="ECO:0000259" key="3">
    <source>
        <dbReference type="Pfam" id="PF21722"/>
    </source>
</evidence>
<keyword evidence="1" id="KW-0732">Signal</keyword>
<evidence type="ECO:0000313" key="4">
    <source>
        <dbReference type="EMBL" id="XAO13415.1"/>
    </source>
</evidence>
<feature type="compositionally biased region" description="Gly residues" evidence="2">
    <location>
        <begin position="1281"/>
        <end position="1315"/>
    </location>
</feature>
<dbReference type="Gene3D" id="2.60.120.260">
    <property type="entry name" value="Galactose-binding domain-like"/>
    <property type="match status" value="1"/>
</dbReference>
<dbReference type="SUPFAM" id="SSF49785">
    <property type="entry name" value="Galactose-binding domain-like"/>
    <property type="match status" value="1"/>
</dbReference>
<feature type="region of interest" description="Disordered" evidence="2">
    <location>
        <begin position="1242"/>
        <end position="1316"/>
    </location>
</feature>
<dbReference type="InterPro" id="IPR008979">
    <property type="entry name" value="Galactose-bd-like_sf"/>
</dbReference>
<feature type="compositionally biased region" description="Gly residues" evidence="2">
    <location>
        <begin position="1242"/>
        <end position="1266"/>
    </location>
</feature>
<feature type="compositionally biased region" description="Gly residues" evidence="2">
    <location>
        <begin position="600"/>
        <end position="622"/>
    </location>
</feature>
<reference evidence="4" key="1">
    <citation type="submission" date="2024-01" db="EMBL/GenBank/DDBJ databases">
        <title>Genomic and biogeographic characterisation of Mantoniella tinhauana virus 1, the first discovered Mantoniella-infecting prasinovirus.</title>
        <authorList>
            <person name="Rey Redondo E."/>
            <person name="Yung C.C.M."/>
        </authorList>
    </citation>
    <scope>NUCLEOTIDE SEQUENCE</scope>
    <source>
        <strain evidence="4">Lau Fau Shan</strain>
    </source>
</reference>
<dbReference type="Pfam" id="PF22633">
    <property type="entry name" value="F5_F8_type_C_2"/>
    <property type="match status" value="1"/>
</dbReference>